<dbReference type="PANTHER" id="PTHR11606:SF13">
    <property type="entry name" value="GLUTAMATE DEHYDROGENASE 1, MITOCHONDRIAL"/>
    <property type="match status" value="1"/>
</dbReference>
<dbReference type="GO" id="GO:0006538">
    <property type="term" value="P:L-glutamate catabolic process"/>
    <property type="evidence" value="ECO:0007669"/>
    <property type="project" value="TreeGrafter"/>
</dbReference>
<dbReference type="PIRSF" id="PIRSF000185">
    <property type="entry name" value="Glu_DH"/>
    <property type="match status" value="1"/>
</dbReference>
<dbReference type="InterPro" id="IPR006097">
    <property type="entry name" value="Glu/Leu/Phe/Val/Trp_DH_dimer"/>
</dbReference>
<dbReference type="SUPFAM" id="SSF53223">
    <property type="entry name" value="Aminoacid dehydrogenase-like, N-terminal domain"/>
    <property type="match status" value="1"/>
</dbReference>
<dbReference type="InterPro" id="IPR054867">
    <property type="entry name" value="GluDhGdhB"/>
</dbReference>
<evidence type="ECO:0000256" key="9">
    <source>
        <dbReference type="SAM" id="MobiDB-lite"/>
    </source>
</evidence>
<comment type="subunit">
    <text evidence="2">Homohexamer.</text>
</comment>
<reference evidence="11 12" key="1">
    <citation type="journal article" date="2012" name="J. Bacteriol.">
        <title>Draft Genome Sequence of the Extremely Halophilic Archaeon Halogranum salarium B-1T.</title>
        <authorList>
            <person name="Kim K.K."/>
            <person name="Lee K.C."/>
            <person name="Lee J.S."/>
        </authorList>
    </citation>
    <scope>NUCLEOTIDE SEQUENCE [LARGE SCALE GENOMIC DNA]</scope>
    <source>
        <strain evidence="11 12">B-1</strain>
    </source>
</reference>
<dbReference type="OrthoDB" id="6425at2157"/>
<dbReference type="InterPro" id="IPR006095">
    <property type="entry name" value="Glu/Leu/Phe/Val/Trp_DH"/>
</dbReference>
<feature type="binding site" evidence="6">
    <location>
        <position position="88"/>
    </location>
    <ligand>
        <name>substrate</name>
    </ligand>
</feature>
<dbReference type="GO" id="GO:0004352">
    <property type="term" value="F:glutamate dehydrogenase (NAD+) activity"/>
    <property type="evidence" value="ECO:0007669"/>
    <property type="project" value="TreeGrafter"/>
</dbReference>
<feature type="domain" description="Glutamate/phenylalanine/leucine/valine/L-tryptophan dehydrogenase C-terminal" evidence="10">
    <location>
        <begin position="206"/>
        <end position="431"/>
    </location>
</feature>
<evidence type="ECO:0000256" key="5">
    <source>
        <dbReference type="PIRSR" id="PIRSR000185-1"/>
    </source>
</evidence>
<evidence type="ECO:0000313" key="11">
    <source>
        <dbReference type="EMBL" id="EJN61422.1"/>
    </source>
</evidence>
<evidence type="ECO:0000259" key="10">
    <source>
        <dbReference type="SMART" id="SM00839"/>
    </source>
</evidence>
<evidence type="ECO:0000256" key="4">
    <source>
        <dbReference type="PIRNR" id="PIRNR000185"/>
    </source>
</evidence>
<dbReference type="SUPFAM" id="SSF51735">
    <property type="entry name" value="NAD(P)-binding Rossmann-fold domains"/>
    <property type="match status" value="1"/>
</dbReference>
<comment type="similarity">
    <text evidence="1 4 8">Belongs to the Glu/Leu/Phe/Val dehydrogenases family.</text>
</comment>
<feature type="site" description="Important for catalysis" evidence="7">
    <location>
        <position position="164"/>
    </location>
</feature>
<feature type="binding site" evidence="6">
    <location>
        <position position="112"/>
    </location>
    <ligand>
        <name>substrate</name>
    </ligand>
</feature>
<dbReference type="InterPro" id="IPR046346">
    <property type="entry name" value="Aminoacid_DH-like_N_sf"/>
</dbReference>
<keyword evidence="3 4" id="KW-0560">Oxidoreductase</keyword>
<evidence type="ECO:0000256" key="6">
    <source>
        <dbReference type="PIRSR" id="PIRSR000185-2"/>
    </source>
</evidence>
<proteinExistence type="inferred from homology"/>
<dbReference type="SMART" id="SM00839">
    <property type="entry name" value="ELFV_dehydrog"/>
    <property type="match status" value="1"/>
</dbReference>
<dbReference type="InterPro" id="IPR006096">
    <property type="entry name" value="Glu/Leu/Phe/Val/Trp_DH_C"/>
</dbReference>
<comment type="caution">
    <text evidence="11">The sequence shown here is derived from an EMBL/GenBank/DDBJ whole genome shotgun (WGS) entry which is preliminary data.</text>
</comment>
<evidence type="ECO:0000256" key="8">
    <source>
        <dbReference type="RuleBase" id="RU004417"/>
    </source>
</evidence>
<dbReference type="CDD" id="cd01076">
    <property type="entry name" value="NAD_bind_1_Glu_DH"/>
    <property type="match status" value="1"/>
</dbReference>
<feature type="binding site" evidence="6">
    <location>
        <position position="239"/>
    </location>
    <ligand>
        <name>NAD(+)</name>
        <dbReference type="ChEBI" id="CHEBI:57540"/>
    </ligand>
</feature>
<evidence type="ECO:0000256" key="7">
    <source>
        <dbReference type="PIRSR" id="PIRSR000185-3"/>
    </source>
</evidence>
<dbReference type="Proteomes" id="UP000007813">
    <property type="component" value="Unassembled WGS sequence"/>
</dbReference>
<dbReference type="Gene3D" id="3.40.50.720">
    <property type="entry name" value="NAD(P)-binding Rossmann-like Domain"/>
    <property type="match status" value="1"/>
</dbReference>
<dbReference type="EMBL" id="ALJD01000002">
    <property type="protein sequence ID" value="EJN61422.1"/>
    <property type="molecule type" value="Genomic_DNA"/>
</dbReference>
<gene>
    <name evidence="11" type="ORF">HSB1_04630</name>
</gene>
<dbReference type="Gene3D" id="3.40.50.10860">
    <property type="entry name" value="Leucine Dehydrogenase, chain A, domain 1"/>
    <property type="match status" value="1"/>
</dbReference>
<evidence type="ECO:0000256" key="1">
    <source>
        <dbReference type="ARBA" id="ARBA00006382"/>
    </source>
</evidence>
<dbReference type="GO" id="GO:0000166">
    <property type="term" value="F:nucleotide binding"/>
    <property type="evidence" value="ECO:0007669"/>
    <property type="project" value="UniProtKB-KW"/>
</dbReference>
<evidence type="ECO:0000313" key="12">
    <source>
        <dbReference type="Proteomes" id="UP000007813"/>
    </source>
</evidence>
<dbReference type="InterPro" id="IPR036291">
    <property type="entry name" value="NAD(P)-bd_dom_sf"/>
</dbReference>
<name>J3F076_9EURY</name>
<dbReference type="Pfam" id="PF02812">
    <property type="entry name" value="ELFV_dehydrog_N"/>
    <property type="match status" value="1"/>
</dbReference>
<dbReference type="InterPro" id="IPR014362">
    <property type="entry name" value="Glu_DH"/>
</dbReference>
<evidence type="ECO:0000256" key="2">
    <source>
        <dbReference type="ARBA" id="ARBA00011643"/>
    </source>
</evidence>
<feature type="compositionally biased region" description="Polar residues" evidence="9">
    <location>
        <begin position="1"/>
        <end position="11"/>
    </location>
</feature>
<dbReference type="NCBIfam" id="NF041398">
    <property type="entry name" value="GluDhGdhB_Halo"/>
    <property type="match status" value="1"/>
</dbReference>
<keyword evidence="6" id="KW-0547">Nucleotide-binding</keyword>
<dbReference type="RefSeq" id="WP_009374460.1">
    <property type="nucleotide sequence ID" value="NZ_ALJD01000002.1"/>
</dbReference>
<evidence type="ECO:0000256" key="3">
    <source>
        <dbReference type="ARBA" id="ARBA00023002"/>
    </source>
</evidence>
<protein>
    <recommendedName>
        <fullName evidence="4">Glutamate dehydrogenase</fullName>
    </recommendedName>
</protein>
<keyword evidence="6" id="KW-0520">NAD</keyword>
<feature type="binding site" evidence="6">
    <location>
        <position position="367"/>
    </location>
    <ligand>
        <name>substrate</name>
    </ligand>
</feature>
<dbReference type="InterPro" id="IPR033922">
    <property type="entry name" value="NAD_bind_Glu_DH"/>
</dbReference>
<dbReference type="PRINTS" id="PR00082">
    <property type="entry name" value="GLFDHDRGNASE"/>
</dbReference>
<accession>J3F076</accession>
<dbReference type="PANTHER" id="PTHR11606">
    <property type="entry name" value="GLUTAMATE DEHYDROGENASE"/>
    <property type="match status" value="1"/>
</dbReference>
<dbReference type="PROSITE" id="PS00074">
    <property type="entry name" value="GLFV_DEHYDROGENASE"/>
    <property type="match status" value="1"/>
</dbReference>
<dbReference type="Pfam" id="PF00208">
    <property type="entry name" value="ELFV_dehydrog"/>
    <property type="match status" value="1"/>
</dbReference>
<organism evidence="11 12">
    <name type="scientific">Halogranum salarium B-1</name>
    <dbReference type="NCBI Taxonomy" id="1210908"/>
    <lineage>
        <taxon>Archaea</taxon>
        <taxon>Methanobacteriati</taxon>
        <taxon>Methanobacteriota</taxon>
        <taxon>Stenosarchaea group</taxon>
        <taxon>Halobacteria</taxon>
        <taxon>Halobacteriales</taxon>
        <taxon>Haloferacaceae</taxon>
    </lineage>
</organism>
<dbReference type="AlphaFoldDB" id="J3F076"/>
<feature type="region of interest" description="Disordered" evidence="9">
    <location>
        <begin position="1"/>
        <end position="20"/>
    </location>
</feature>
<dbReference type="PATRIC" id="fig|1210908.3.peg.442"/>
<dbReference type="InterPro" id="IPR033524">
    <property type="entry name" value="Glu/Leu/Phe/Val_DH_AS"/>
</dbReference>
<feature type="active site" description="Proton donor" evidence="5">
    <location>
        <position position="124"/>
    </location>
</feature>
<dbReference type="eggNOG" id="arCOG01352">
    <property type="taxonomic scope" value="Archaea"/>
</dbReference>
<sequence length="434" mass="45979">MSSHISSNTDAASALDLHPDNSTVPAEDVDDYLGRAAALLELDASVVDRLRRPKRVHRVSVPLVRDDGEVDLFTGYRSQHDDARGPFKGGIRYHPGVTEAECISLSMLMTWKCALLDLPFGGGKGGIVVDPATLSDAELERLTRRFAMELSDVVGPAQDIVAPDIGTDERTMTWFVDAYSAQYGEPTPAAVTGKPISAGGCYGRAAAPGRSVAVTAREACAHEGIELDGATVAVQGFGNVGGNAARLLDEWGATVVAVSDVDGAIYDADGLDVAAVTASGPHPSVVADYDEAAILTNAELLALDVDILVPAAVGDVLTADTAPDVRAELVVEGANGPTTPAADTLFEERGIPVIPDILANAGGVTVSYFEWLQNRTDERWSESRVLEELDGRVVDAWNAVSTERERRNCSWREAAYVVALARVVDAHEMVETSL</sequence>